<dbReference type="RefSeq" id="WP_146559424.1">
    <property type="nucleotide sequence ID" value="NZ_VIGW01000001.1"/>
</dbReference>
<dbReference type="EMBL" id="VIGW01000001">
    <property type="protein sequence ID" value="TWS21574.1"/>
    <property type="molecule type" value="Genomic_DNA"/>
</dbReference>
<feature type="region of interest" description="Disordered" evidence="1">
    <location>
        <begin position="205"/>
        <end position="233"/>
    </location>
</feature>
<dbReference type="Proteomes" id="UP000317291">
    <property type="component" value="Unassembled WGS sequence"/>
</dbReference>
<sequence>MISTIRPTLTVSSDLFDEAVGVINRSGADVLLEGIYHNWAGVGGRRASGIRYSVRGFFTAALLCVSLKRPPTLAGILQMLADFTVDQLAAVGMDGQDLSAVRTHSTAEYKKFHAWVSRRLEPIDPDRDLPARRITNAENQRIIDKRSEADREASQRSRDLLSEVINRLVMGSVWEQAPTGCVGDLVVDESIYDLARHTYGLGVAPDRQRGAAPGSRTYGRDHKHNLGTGDGKKSLRKSGIGIGLTALTRVGEPHRLTAVAPVIIGIDVHAPTSGDPGAVLRALGRARENNLTARSATPRARWPYLTVDMGYNSKKGFADAMIRQRYAYVGRYPQKWGTVHASAPTKLGEQQPGPVMVAGDLYCPAVTKIASTITVPPARELLNASPAGFADHDRRLQRILPLLMGRNSRPVHGSVQRGPKDPERPSDPDTVKVRVVCPAAFERVRCPLRPTTMSLSGDLPTLEPTWTPQQYACCEKGTITVGLTPDQVRMGQFGFTPGSWEHMLYYEAARSLTERQFSVLKSRTVTGLADLTVGPRRQPMIAISLAMAVAVTNLATQRAHEERRPRGGSIRRRVRLLEADLGYPPTMTPART</sequence>
<dbReference type="AlphaFoldDB" id="A0A5C5RG53"/>
<protein>
    <submittedName>
        <fullName evidence="2">Uncharacterized protein</fullName>
    </submittedName>
</protein>
<feature type="region of interest" description="Disordered" evidence="1">
    <location>
        <begin position="407"/>
        <end position="430"/>
    </location>
</feature>
<keyword evidence="3" id="KW-1185">Reference proteome</keyword>
<evidence type="ECO:0000256" key="1">
    <source>
        <dbReference type="SAM" id="MobiDB-lite"/>
    </source>
</evidence>
<evidence type="ECO:0000313" key="3">
    <source>
        <dbReference type="Proteomes" id="UP000317291"/>
    </source>
</evidence>
<proteinExistence type="predicted"/>
<dbReference type="OrthoDB" id="4587515at2"/>
<comment type="caution">
    <text evidence="2">The sequence shown here is derived from an EMBL/GenBank/DDBJ whole genome shotgun (WGS) entry which is preliminary data.</text>
</comment>
<reference evidence="2 3" key="1">
    <citation type="submission" date="2019-06" db="EMBL/GenBank/DDBJ databases">
        <title>Tsukamurella conjunctivitidis sp. nov., Tsukamurella assacharolytica sp. nov. and Tsukamurella sputae sp. nov. isolated from patients with conjunctivitis, bacteraemia (lymphoma) and respiratory infection (sputum) in Hong Kong.</title>
        <authorList>
            <person name="Teng J.L.L."/>
            <person name="Lee H.H."/>
            <person name="Fong J.Y.H."/>
            <person name="Fok K.M.N."/>
            <person name="Lau S.K.P."/>
            <person name="Woo P.C.Y."/>
        </authorList>
    </citation>
    <scope>NUCLEOTIDE SEQUENCE [LARGE SCALE GENOMIC DNA]</scope>
    <source>
        <strain evidence="2 3">HKU71</strain>
    </source>
</reference>
<name>A0A5C5RG53_9ACTN</name>
<organism evidence="2 3">
    <name type="scientific">Tsukamurella asaccharolytica</name>
    <dbReference type="NCBI Taxonomy" id="2592067"/>
    <lineage>
        <taxon>Bacteria</taxon>
        <taxon>Bacillati</taxon>
        <taxon>Actinomycetota</taxon>
        <taxon>Actinomycetes</taxon>
        <taxon>Mycobacteriales</taxon>
        <taxon>Tsukamurellaceae</taxon>
        <taxon>Tsukamurella</taxon>
    </lineage>
</organism>
<evidence type="ECO:0000313" key="2">
    <source>
        <dbReference type="EMBL" id="TWS21574.1"/>
    </source>
</evidence>
<gene>
    <name evidence="2" type="ORF">FK529_03035</name>
</gene>
<accession>A0A5C5RG53</accession>
<feature type="compositionally biased region" description="Basic and acidic residues" evidence="1">
    <location>
        <begin position="418"/>
        <end position="430"/>
    </location>
</feature>